<evidence type="ECO:0000313" key="2">
    <source>
        <dbReference type="Proteomes" id="UP000275408"/>
    </source>
</evidence>
<name>A0A3M6TUE5_POCDA</name>
<dbReference type="EMBL" id="RCHS01002931">
    <property type="protein sequence ID" value="RMX44909.1"/>
    <property type="molecule type" value="Genomic_DNA"/>
</dbReference>
<protein>
    <submittedName>
        <fullName evidence="1">Uncharacterized protein</fullName>
    </submittedName>
</protein>
<gene>
    <name evidence="1" type="ORF">pdam_00012557</name>
</gene>
<comment type="caution">
    <text evidence="1">The sequence shown here is derived from an EMBL/GenBank/DDBJ whole genome shotgun (WGS) entry which is preliminary data.</text>
</comment>
<dbReference type="AlphaFoldDB" id="A0A3M6TUE5"/>
<reference evidence="1 2" key="1">
    <citation type="journal article" date="2018" name="Sci. Rep.">
        <title>Comparative analysis of the Pocillopora damicornis genome highlights role of immune system in coral evolution.</title>
        <authorList>
            <person name="Cunning R."/>
            <person name="Bay R.A."/>
            <person name="Gillette P."/>
            <person name="Baker A.C."/>
            <person name="Traylor-Knowles N."/>
        </authorList>
    </citation>
    <scope>NUCLEOTIDE SEQUENCE [LARGE SCALE GENOMIC DNA]</scope>
    <source>
        <strain evidence="1">RSMAS</strain>
        <tissue evidence="1">Whole animal</tissue>
    </source>
</reference>
<accession>A0A3M6TUE5</accession>
<sequence length="61" mass="7219">MKTLTTQKSIVWSELKYKRKTLPFVVRNEQRSKNLHGVVGNKERFSDKNFTTLLPIHSLKF</sequence>
<dbReference type="Proteomes" id="UP000275408">
    <property type="component" value="Unassembled WGS sequence"/>
</dbReference>
<evidence type="ECO:0000313" key="1">
    <source>
        <dbReference type="EMBL" id="RMX44909.1"/>
    </source>
</evidence>
<keyword evidence="2" id="KW-1185">Reference proteome</keyword>
<proteinExistence type="predicted"/>
<organism evidence="1 2">
    <name type="scientific">Pocillopora damicornis</name>
    <name type="common">Cauliflower coral</name>
    <name type="synonym">Millepora damicornis</name>
    <dbReference type="NCBI Taxonomy" id="46731"/>
    <lineage>
        <taxon>Eukaryota</taxon>
        <taxon>Metazoa</taxon>
        <taxon>Cnidaria</taxon>
        <taxon>Anthozoa</taxon>
        <taxon>Hexacorallia</taxon>
        <taxon>Scleractinia</taxon>
        <taxon>Astrocoeniina</taxon>
        <taxon>Pocilloporidae</taxon>
        <taxon>Pocillopora</taxon>
    </lineage>
</organism>